<sequence length="124" mass="13685">MPAVPVAESGRVADRAHACRSALFRQRRQRFAAGRPGAAAQPAIDDIHALMREHGVTLSELGAACAVSRIHELALYGSTLDELREVRITRCPSLDHDPRYQLPPGARVVGPFTAEWKRLRRGRP</sequence>
<evidence type="ECO:0000313" key="1">
    <source>
        <dbReference type="EMBL" id="NML16975.1"/>
    </source>
</evidence>
<dbReference type="RefSeq" id="WP_169161881.1">
    <property type="nucleotide sequence ID" value="NZ_JABBFW010000014.1"/>
</dbReference>
<proteinExistence type="predicted"/>
<comment type="caution">
    <text evidence="1">The sequence shown here is derived from an EMBL/GenBank/DDBJ whole genome shotgun (WGS) entry which is preliminary data.</text>
</comment>
<gene>
    <name evidence="1" type="ORF">HHL10_18500</name>
</gene>
<accession>A0A848FDT6</accession>
<dbReference type="AlphaFoldDB" id="A0A848FDT6"/>
<reference evidence="1 2" key="1">
    <citation type="submission" date="2020-04" db="EMBL/GenBank/DDBJ databases">
        <title>Azohydromonas sp. isolated from soil.</title>
        <authorList>
            <person name="Dahal R.H."/>
        </authorList>
    </citation>
    <scope>NUCLEOTIDE SEQUENCE [LARGE SCALE GENOMIC DNA]</scope>
    <source>
        <strain evidence="1 2">G-1-1-14</strain>
    </source>
</reference>
<protein>
    <submittedName>
        <fullName evidence="1">Uncharacterized protein</fullName>
    </submittedName>
</protein>
<dbReference type="Proteomes" id="UP000574067">
    <property type="component" value="Unassembled WGS sequence"/>
</dbReference>
<dbReference type="EMBL" id="JABBFW010000014">
    <property type="protein sequence ID" value="NML16975.1"/>
    <property type="molecule type" value="Genomic_DNA"/>
</dbReference>
<evidence type="ECO:0000313" key="2">
    <source>
        <dbReference type="Proteomes" id="UP000574067"/>
    </source>
</evidence>
<organism evidence="1 2">
    <name type="scientific">Azohydromonas caseinilytica</name>
    <dbReference type="NCBI Taxonomy" id="2728836"/>
    <lineage>
        <taxon>Bacteria</taxon>
        <taxon>Pseudomonadati</taxon>
        <taxon>Pseudomonadota</taxon>
        <taxon>Betaproteobacteria</taxon>
        <taxon>Burkholderiales</taxon>
        <taxon>Sphaerotilaceae</taxon>
        <taxon>Azohydromonas</taxon>
    </lineage>
</organism>
<keyword evidence="2" id="KW-1185">Reference proteome</keyword>
<name>A0A848FDT6_9BURK</name>